<sequence length="111" mass="12651">MFYLASGYGERVGEGFECWVTRWNPRKDVRVQGQHVRMSWDVRLDVHGHAQAWQRAQARGGARGCRQACAGDEHERKLMNVGLTLDVDVHARVCMHGETSKAHGQAHERAW</sequence>
<reference evidence="2 4" key="3">
    <citation type="submission" date="2017-11" db="EMBL/GenBank/DDBJ databases">
        <title>De-novo sequencing of pomegranate (Punica granatum L.) genome.</title>
        <authorList>
            <person name="Akparov Z."/>
            <person name="Amiraslanov A."/>
            <person name="Hajiyeva S."/>
            <person name="Abbasov M."/>
            <person name="Kaur K."/>
            <person name="Hamwieh A."/>
            <person name="Solovyev V."/>
            <person name="Salamov A."/>
            <person name="Braich B."/>
            <person name="Kosarev P."/>
            <person name="Mahmoud A."/>
            <person name="Hajiyev E."/>
            <person name="Babayeva S."/>
            <person name="Izzatullayeva V."/>
            <person name="Mammadov A."/>
            <person name="Mammadov A."/>
            <person name="Sharifova S."/>
            <person name="Ojaghi J."/>
            <person name="Eynullazada K."/>
            <person name="Bayramov B."/>
            <person name="Abdulazimova A."/>
            <person name="Shahmuradov I."/>
        </authorList>
    </citation>
    <scope>NUCLEOTIDE SEQUENCE [LARGE SCALE GENOMIC DNA]</scope>
    <source>
        <strain evidence="2">AG2017</strain>
        <strain evidence="4">cv. AG2017</strain>
        <tissue evidence="2">Leaf</tissue>
    </source>
</reference>
<protein>
    <submittedName>
        <fullName evidence="1">Uncharacterized protein</fullName>
    </submittedName>
</protein>
<evidence type="ECO:0000313" key="3">
    <source>
        <dbReference type="Proteomes" id="UP000197138"/>
    </source>
</evidence>
<evidence type="ECO:0000313" key="2">
    <source>
        <dbReference type="EMBL" id="PKI58427.1"/>
    </source>
</evidence>
<dbReference type="AlphaFoldDB" id="A0A218XZ21"/>
<reference evidence="1" key="2">
    <citation type="submission" date="2017-06" db="EMBL/GenBank/DDBJ databases">
        <title>The pomegranate genome and the genomics of punicalagin biosynthesis.</title>
        <authorList>
            <person name="Xu C."/>
        </authorList>
    </citation>
    <scope>NUCLEOTIDE SEQUENCE [LARGE SCALE GENOMIC DNA]</scope>
    <source>
        <tissue evidence="1">Fresh leaf</tissue>
    </source>
</reference>
<accession>A0A218XZ21</accession>
<dbReference type="Proteomes" id="UP000233551">
    <property type="component" value="Unassembled WGS sequence"/>
</dbReference>
<evidence type="ECO:0000313" key="4">
    <source>
        <dbReference type="Proteomes" id="UP000233551"/>
    </source>
</evidence>
<dbReference type="EMBL" id="MTKT01000665">
    <property type="protein sequence ID" value="OWM89859.1"/>
    <property type="molecule type" value="Genomic_DNA"/>
</dbReference>
<organism evidence="1 3">
    <name type="scientific">Punica granatum</name>
    <name type="common">Pomegranate</name>
    <dbReference type="NCBI Taxonomy" id="22663"/>
    <lineage>
        <taxon>Eukaryota</taxon>
        <taxon>Viridiplantae</taxon>
        <taxon>Streptophyta</taxon>
        <taxon>Embryophyta</taxon>
        <taxon>Tracheophyta</taxon>
        <taxon>Spermatophyta</taxon>
        <taxon>Magnoliopsida</taxon>
        <taxon>eudicotyledons</taxon>
        <taxon>Gunneridae</taxon>
        <taxon>Pentapetalae</taxon>
        <taxon>rosids</taxon>
        <taxon>malvids</taxon>
        <taxon>Myrtales</taxon>
        <taxon>Lythraceae</taxon>
        <taxon>Punica</taxon>
    </lineage>
</organism>
<dbReference type="Proteomes" id="UP000197138">
    <property type="component" value="Unassembled WGS sequence"/>
</dbReference>
<proteinExistence type="predicted"/>
<reference evidence="3" key="1">
    <citation type="journal article" date="2017" name="Plant J.">
        <title>The pomegranate (Punica granatum L.) genome and the genomics of punicalagin biosynthesis.</title>
        <authorList>
            <person name="Qin G."/>
            <person name="Xu C."/>
            <person name="Ming R."/>
            <person name="Tang H."/>
            <person name="Guyot R."/>
            <person name="Kramer E.M."/>
            <person name="Hu Y."/>
            <person name="Yi X."/>
            <person name="Qi Y."/>
            <person name="Xu X."/>
            <person name="Gao Z."/>
            <person name="Pan H."/>
            <person name="Jian J."/>
            <person name="Tian Y."/>
            <person name="Yue Z."/>
            <person name="Xu Y."/>
        </authorList>
    </citation>
    <scope>NUCLEOTIDE SEQUENCE [LARGE SCALE GENOMIC DNA]</scope>
    <source>
        <strain evidence="3">cv. Dabenzi</strain>
    </source>
</reference>
<gene>
    <name evidence="1" type="ORF">CDL15_Pgr014598</name>
    <name evidence="2" type="ORF">CRG98_021185</name>
</gene>
<comment type="caution">
    <text evidence="1">The sequence shown here is derived from an EMBL/GenBank/DDBJ whole genome shotgun (WGS) entry which is preliminary data.</text>
</comment>
<dbReference type="EMBL" id="PGOL01001393">
    <property type="protein sequence ID" value="PKI58427.1"/>
    <property type="molecule type" value="Genomic_DNA"/>
</dbReference>
<name>A0A218XZ21_PUNGR</name>
<evidence type="ECO:0000313" key="1">
    <source>
        <dbReference type="EMBL" id="OWM89859.1"/>
    </source>
</evidence>
<keyword evidence="4" id="KW-1185">Reference proteome</keyword>